<feature type="transmembrane region" description="Helical" evidence="8">
    <location>
        <begin position="347"/>
        <end position="372"/>
    </location>
</feature>
<keyword evidence="2" id="KW-0813">Transport</keyword>
<feature type="transmembrane region" description="Helical" evidence="8">
    <location>
        <begin position="423"/>
        <end position="447"/>
    </location>
</feature>
<keyword evidence="10" id="KW-1185">Reference proteome</keyword>
<feature type="transmembrane region" description="Helical" evidence="8">
    <location>
        <begin position="305"/>
        <end position="327"/>
    </location>
</feature>
<dbReference type="InterPro" id="IPR003474">
    <property type="entry name" value="Glcn_transporter"/>
</dbReference>
<dbReference type="Proteomes" id="UP000215137">
    <property type="component" value="Chromosome"/>
</dbReference>
<dbReference type="OrthoDB" id="9787129at2"/>
<dbReference type="RefSeq" id="WP_095371409.1">
    <property type="nucleotide sequence ID" value="NZ_CP022983.1"/>
</dbReference>
<keyword evidence="6 8" id="KW-0472">Membrane</keyword>
<comment type="similarity">
    <text evidence="7">Belongs to the GntP permease family.</text>
</comment>
<feature type="transmembrane region" description="Helical" evidence="8">
    <location>
        <begin position="384"/>
        <end position="403"/>
    </location>
</feature>
<dbReference type="PIRSF" id="PIRSF002746">
    <property type="entry name" value="Gluconate_transporter"/>
    <property type="match status" value="1"/>
</dbReference>
<keyword evidence="3" id="KW-1003">Cell membrane</keyword>
<dbReference type="AlphaFoldDB" id="A0A248TIC8"/>
<evidence type="ECO:0000256" key="1">
    <source>
        <dbReference type="ARBA" id="ARBA00004651"/>
    </source>
</evidence>
<feature type="transmembrane region" description="Helical" evidence="8">
    <location>
        <begin position="136"/>
        <end position="154"/>
    </location>
</feature>
<keyword evidence="4 8" id="KW-0812">Transmembrane</keyword>
<evidence type="ECO:0000256" key="3">
    <source>
        <dbReference type="ARBA" id="ARBA00022475"/>
    </source>
</evidence>
<feature type="transmembrane region" description="Helical" evidence="8">
    <location>
        <begin position="96"/>
        <end position="129"/>
    </location>
</feature>
<keyword evidence="5 8" id="KW-1133">Transmembrane helix</keyword>
<reference evidence="9 10" key="1">
    <citation type="submission" date="2017-08" db="EMBL/GenBank/DDBJ databases">
        <title>Complete Genome Sequence of Bacillus kochii Oregon-R-modENCODE STRAIN BDGP4, isolated from Drosophila melanogaster gut.</title>
        <authorList>
            <person name="Wan K.H."/>
            <person name="Yu C."/>
            <person name="Park S."/>
            <person name="Hammonds A.S."/>
            <person name="Booth B.W."/>
            <person name="Celniker S.E."/>
        </authorList>
    </citation>
    <scope>NUCLEOTIDE SEQUENCE [LARGE SCALE GENOMIC DNA]</scope>
    <source>
        <strain evidence="9 10">BDGP4</strain>
    </source>
</reference>
<feature type="transmembrane region" description="Helical" evidence="8">
    <location>
        <begin position="228"/>
        <end position="249"/>
    </location>
</feature>
<evidence type="ECO:0000256" key="5">
    <source>
        <dbReference type="ARBA" id="ARBA00022989"/>
    </source>
</evidence>
<comment type="subcellular location">
    <subcellularLocation>
        <location evidence="1">Cell membrane</location>
        <topology evidence="1">Multi-pass membrane protein</topology>
    </subcellularLocation>
</comment>
<feature type="transmembrane region" description="Helical" evidence="8">
    <location>
        <begin position="261"/>
        <end position="285"/>
    </location>
</feature>
<accession>A0A248TIC8</accession>
<dbReference type="GO" id="GO:0005886">
    <property type="term" value="C:plasma membrane"/>
    <property type="evidence" value="ECO:0007669"/>
    <property type="project" value="UniProtKB-SubCell"/>
</dbReference>
<feature type="transmembrane region" description="Helical" evidence="8">
    <location>
        <begin position="174"/>
        <end position="193"/>
    </location>
</feature>
<evidence type="ECO:0000256" key="6">
    <source>
        <dbReference type="ARBA" id="ARBA00023136"/>
    </source>
</evidence>
<name>A0A248TIC8_9BACI</name>
<feature type="transmembrane region" description="Helical" evidence="8">
    <location>
        <begin position="57"/>
        <end position="76"/>
    </location>
</feature>
<protein>
    <submittedName>
        <fullName evidence="9">Gluconate permease</fullName>
    </submittedName>
</protein>
<dbReference type="NCBIfam" id="TIGR00791">
    <property type="entry name" value="gntP"/>
    <property type="match status" value="1"/>
</dbReference>
<dbReference type="EMBL" id="CP022983">
    <property type="protein sequence ID" value="ASV67840.1"/>
    <property type="molecule type" value="Genomic_DNA"/>
</dbReference>
<feature type="transmembrane region" description="Helical" evidence="8">
    <location>
        <begin position="29"/>
        <end position="50"/>
    </location>
</feature>
<dbReference type="GO" id="GO:0015128">
    <property type="term" value="F:gluconate transmembrane transporter activity"/>
    <property type="evidence" value="ECO:0007669"/>
    <property type="project" value="InterPro"/>
</dbReference>
<sequence length="448" mass="46755">MPLFIVALGIIALLLLIMGLKLNTFVSLIIVSFGVALALGMPASEIVGTIESGLGGTLGHIALIFGLGAMLGKLIADAGGAQRIAMTLVNKFGEKNIQWAVVVSSFIIGIALFFEVGLVLLIPIVFAISRELKVSILYLGIPMAAALSVTHGFLPPHPGPTVIAGEYGANIGEVLLYGMIIAIPTVIIAGPVFTKIAKKIVPNSFTKSGNIASLGEQKQFKLEDTPGFGISVFTAMLPVILMSIATIVTLLQETMGFSDSIIVIVIKFIGDASIAILISLLVAIYTMGIGRNIPIKQVMDSCTTAITQIGMMLLIIGGGGAFKQVLIDGGVGDYVAQLFEGTTLSPILLAWTIAAILRISLGSATVAALTTAGLVIPLLGQTDVNLALVVLATGAGSLIASHVNDAGFWMFKEYFGLSMKETFATWTLLETIIAISGLVFTLLLSLIV</sequence>
<dbReference type="KEGG" id="bko:CKF48_11285"/>
<evidence type="ECO:0000256" key="7">
    <source>
        <dbReference type="ARBA" id="ARBA00049663"/>
    </source>
</evidence>
<dbReference type="PANTHER" id="PTHR30354:SF22">
    <property type="entry name" value="HIGH-AFFINITY GLUCONATE TRANSPORTER"/>
    <property type="match status" value="1"/>
</dbReference>
<evidence type="ECO:0000313" key="9">
    <source>
        <dbReference type="EMBL" id="ASV67840.1"/>
    </source>
</evidence>
<proteinExistence type="inferred from homology"/>
<organism evidence="9 10">
    <name type="scientific">Cytobacillus kochii</name>
    <dbReference type="NCBI Taxonomy" id="859143"/>
    <lineage>
        <taxon>Bacteria</taxon>
        <taxon>Bacillati</taxon>
        <taxon>Bacillota</taxon>
        <taxon>Bacilli</taxon>
        <taxon>Bacillales</taxon>
        <taxon>Bacillaceae</taxon>
        <taxon>Cytobacillus</taxon>
    </lineage>
</organism>
<evidence type="ECO:0000313" key="10">
    <source>
        <dbReference type="Proteomes" id="UP000215137"/>
    </source>
</evidence>
<dbReference type="Pfam" id="PF02447">
    <property type="entry name" value="GntP_permease"/>
    <property type="match status" value="1"/>
</dbReference>
<evidence type="ECO:0000256" key="4">
    <source>
        <dbReference type="ARBA" id="ARBA00022692"/>
    </source>
</evidence>
<dbReference type="PANTHER" id="PTHR30354">
    <property type="entry name" value="GNT FAMILY GLUCONATE TRANSPORTER"/>
    <property type="match status" value="1"/>
</dbReference>
<evidence type="ECO:0000256" key="8">
    <source>
        <dbReference type="SAM" id="Phobius"/>
    </source>
</evidence>
<gene>
    <name evidence="9" type="ORF">CKF48_11285</name>
</gene>
<evidence type="ECO:0000256" key="2">
    <source>
        <dbReference type="ARBA" id="ARBA00022448"/>
    </source>
</evidence>